<sequence>MTRSIRLISPVDGSLYAERPYSSDAAVAAALDAAEQAQRDWRRRPLAERAAYCNAAVDAMLAMGEEIIPELAWQMGRPVRYGAGELRGFNERARYMIALAETALADIQPEPKAGFQRFIRREPLGTVLVIAPWNYPYLTAVNSIIPALMAGNAVLLKHASQTLLVGERFAEAFRRANLPSGLFHHLLLDHAQAAALIGSGRVQQVNFTGSVAGGRAMQAAAAGQFLGLGLELGGKDPAYVRADADLGHAVENLVDGAFFNSGQSCCGIERIYVDQALYPGFVEAFAALTRQYVLGSPLDAATTLGPLVSSAAADGVRQQIASALAMGAQPLLEAREFPADSPGNAYLAPQVLVDVDHRMAVMREESFGPVVGIMPVTDEAQAIALMNDSPYGLTASIWTRDLEAAARIGDEIATGTVFMNRCDYLDPALAWTGVKHSGYGATLSQVGYECLTRPKSFHLRHEL</sequence>
<comment type="caution">
    <text evidence="5">The sequence shown here is derived from an EMBL/GenBank/DDBJ whole genome shotgun (WGS) entry which is preliminary data.</text>
</comment>
<evidence type="ECO:0000256" key="3">
    <source>
        <dbReference type="RuleBase" id="RU003345"/>
    </source>
</evidence>
<feature type="active site" evidence="2">
    <location>
        <position position="231"/>
    </location>
</feature>
<evidence type="ECO:0000313" key="5">
    <source>
        <dbReference type="EMBL" id="MBM7061374.1"/>
    </source>
</evidence>
<keyword evidence="1 3" id="KW-0560">Oxidoreductase</keyword>
<evidence type="ECO:0000256" key="2">
    <source>
        <dbReference type="PROSITE-ProRule" id="PRU10007"/>
    </source>
</evidence>
<dbReference type="InterPro" id="IPR016162">
    <property type="entry name" value="Ald_DH_N"/>
</dbReference>
<evidence type="ECO:0000256" key="1">
    <source>
        <dbReference type="ARBA" id="ARBA00023002"/>
    </source>
</evidence>
<dbReference type="PROSITE" id="PS00687">
    <property type="entry name" value="ALDEHYDE_DEHYDR_GLU"/>
    <property type="match status" value="1"/>
</dbReference>
<dbReference type="PROSITE" id="PS00070">
    <property type="entry name" value="ALDEHYDE_DEHYDR_CYS"/>
    <property type="match status" value="1"/>
</dbReference>
<dbReference type="EMBL" id="JAFEUP010000003">
    <property type="protein sequence ID" value="MBM7061374.1"/>
    <property type="molecule type" value="Genomic_DNA"/>
</dbReference>
<dbReference type="InterPro" id="IPR016161">
    <property type="entry name" value="Ald_DH/histidinol_DH"/>
</dbReference>
<dbReference type="InterPro" id="IPR016163">
    <property type="entry name" value="Ald_DH_C"/>
</dbReference>
<feature type="domain" description="Aldehyde dehydrogenase" evidence="4">
    <location>
        <begin position="4"/>
        <end position="456"/>
    </location>
</feature>
<dbReference type="InterPro" id="IPR029510">
    <property type="entry name" value="Ald_DH_CS_GLU"/>
</dbReference>
<dbReference type="Gene3D" id="3.40.309.10">
    <property type="entry name" value="Aldehyde Dehydrogenase, Chain A, domain 2"/>
    <property type="match status" value="1"/>
</dbReference>
<keyword evidence="6" id="KW-1185">Reference proteome</keyword>
<dbReference type="SUPFAM" id="SSF53720">
    <property type="entry name" value="ALDH-like"/>
    <property type="match status" value="1"/>
</dbReference>
<dbReference type="Gene3D" id="3.40.605.10">
    <property type="entry name" value="Aldehyde Dehydrogenase, Chain A, domain 1"/>
    <property type="match status" value="1"/>
</dbReference>
<evidence type="ECO:0000313" key="6">
    <source>
        <dbReference type="Proteomes" id="UP000717995"/>
    </source>
</evidence>
<reference evidence="5 6" key="1">
    <citation type="submission" date="2021-02" db="EMBL/GenBank/DDBJ databases">
        <authorList>
            <person name="Lee D.-H."/>
        </authorList>
    </citation>
    <scope>NUCLEOTIDE SEQUENCE [LARGE SCALE GENOMIC DNA]</scope>
    <source>
        <strain evidence="5 6">UL073</strain>
    </source>
</reference>
<dbReference type="InterPro" id="IPR015590">
    <property type="entry name" value="Aldehyde_DH_dom"/>
</dbReference>
<proteinExistence type="inferred from homology"/>
<dbReference type="Proteomes" id="UP000717995">
    <property type="component" value="Unassembled WGS sequence"/>
</dbReference>
<organism evidence="5 6">
    <name type="scientific">Zestomonas insulae</name>
    <dbReference type="NCBI Taxonomy" id="2809017"/>
    <lineage>
        <taxon>Bacteria</taxon>
        <taxon>Pseudomonadati</taxon>
        <taxon>Pseudomonadota</taxon>
        <taxon>Gammaproteobacteria</taxon>
        <taxon>Pseudomonadales</taxon>
        <taxon>Pseudomonadaceae</taxon>
        <taxon>Zestomonas</taxon>
    </lineage>
</organism>
<name>A0ABS2IE56_9GAMM</name>
<dbReference type="Pfam" id="PF00171">
    <property type="entry name" value="Aldedh"/>
    <property type="match status" value="1"/>
</dbReference>
<dbReference type="PANTHER" id="PTHR11699">
    <property type="entry name" value="ALDEHYDE DEHYDROGENASE-RELATED"/>
    <property type="match status" value="1"/>
</dbReference>
<accession>A0ABS2IE56</accession>
<gene>
    <name evidence="5" type="ORF">JQX08_11730</name>
</gene>
<dbReference type="RefSeq" id="WP_205348557.1">
    <property type="nucleotide sequence ID" value="NZ_JAFEUP010000003.1"/>
</dbReference>
<evidence type="ECO:0000259" key="4">
    <source>
        <dbReference type="Pfam" id="PF00171"/>
    </source>
</evidence>
<comment type="similarity">
    <text evidence="3">Belongs to the aldehyde dehydrogenase family.</text>
</comment>
<dbReference type="InterPro" id="IPR016160">
    <property type="entry name" value="Ald_DH_CS_CYS"/>
</dbReference>
<protein>
    <submittedName>
        <fullName evidence="5">Aldehyde dehydrogenase family protein</fullName>
    </submittedName>
</protein>
<dbReference type="CDD" id="cd07102">
    <property type="entry name" value="ALDH_EDX86601"/>
    <property type="match status" value="1"/>
</dbReference>